<name>A0A1J1I8I0_9DIPT</name>
<dbReference type="EMBL" id="CVRI01000044">
    <property type="protein sequence ID" value="CRK96531.1"/>
    <property type="molecule type" value="Genomic_DNA"/>
</dbReference>
<dbReference type="AlphaFoldDB" id="A0A1J1I8I0"/>
<proteinExistence type="predicted"/>
<evidence type="ECO:0000313" key="1">
    <source>
        <dbReference type="EMBL" id="CRK96531.1"/>
    </source>
</evidence>
<sequence>MGLKLLTLVRIHCAEIICDQRIEKKSQNMSEKVIAKGKTVATVNEHDLVVELNICFKELYGPSGLTK</sequence>
<protein>
    <submittedName>
        <fullName evidence="1">CLUMA_CG010185, isoform A</fullName>
    </submittedName>
</protein>
<evidence type="ECO:0000313" key="2">
    <source>
        <dbReference type="Proteomes" id="UP000183832"/>
    </source>
</evidence>
<accession>A0A1J1I8I0</accession>
<organism evidence="1 2">
    <name type="scientific">Clunio marinus</name>
    <dbReference type="NCBI Taxonomy" id="568069"/>
    <lineage>
        <taxon>Eukaryota</taxon>
        <taxon>Metazoa</taxon>
        <taxon>Ecdysozoa</taxon>
        <taxon>Arthropoda</taxon>
        <taxon>Hexapoda</taxon>
        <taxon>Insecta</taxon>
        <taxon>Pterygota</taxon>
        <taxon>Neoptera</taxon>
        <taxon>Endopterygota</taxon>
        <taxon>Diptera</taxon>
        <taxon>Nematocera</taxon>
        <taxon>Chironomoidea</taxon>
        <taxon>Chironomidae</taxon>
        <taxon>Clunio</taxon>
    </lineage>
</organism>
<keyword evidence="2" id="KW-1185">Reference proteome</keyword>
<reference evidence="1 2" key="1">
    <citation type="submission" date="2015-04" db="EMBL/GenBank/DDBJ databases">
        <authorList>
            <person name="Syromyatnikov M.Y."/>
            <person name="Popov V.N."/>
        </authorList>
    </citation>
    <scope>NUCLEOTIDE SEQUENCE [LARGE SCALE GENOMIC DNA]</scope>
</reference>
<gene>
    <name evidence="1" type="ORF">CLUMA_CG010185</name>
</gene>
<dbReference type="Proteomes" id="UP000183832">
    <property type="component" value="Unassembled WGS sequence"/>
</dbReference>